<dbReference type="PANTHER" id="PTHR31286:SF180">
    <property type="entry name" value="OS10G0362600 PROTEIN"/>
    <property type="match status" value="1"/>
</dbReference>
<dbReference type="EMBL" id="PQIB02000004">
    <property type="protein sequence ID" value="RLN23702.1"/>
    <property type="molecule type" value="Genomic_DNA"/>
</dbReference>
<name>A0A3L6SM29_PANMI</name>
<dbReference type="InterPro" id="IPR040256">
    <property type="entry name" value="At4g02000-like"/>
</dbReference>
<reference evidence="2" key="1">
    <citation type="journal article" date="2019" name="Nat. Commun.">
        <title>The genome of broomcorn millet.</title>
        <authorList>
            <person name="Zou C."/>
            <person name="Miki D."/>
            <person name="Li D."/>
            <person name="Tang Q."/>
            <person name="Xiao L."/>
            <person name="Rajput S."/>
            <person name="Deng P."/>
            <person name="Jia W."/>
            <person name="Huang R."/>
            <person name="Zhang M."/>
            <person name="Sun Y."/>
            <person name="Hu J."/>
            <person name="Fu X."/>
            <person name="Schnable P.S."/>
            <person name="Li F."/>
            <person name="Zhang H."/>
            <person name="Feng B."/>
            <person name="Zhu X."/>
            <person name="Liu R."/>
            <person name="Schnable J.C."/>
            <person name="Zhu J.-K."/>
            <person name="Zhang H."/>
        </authorList>
    </citation>
    <scope>NUCLEOTIDE SEQUENCE [LARGE SCALE GENOMIC DNA]</scope>
</reference>
<dbReference type="AlphaFoldDB" id="A0A3L6SM29"/>
<gene>
    <name evidence="1" type="ORF">C2845_PM07G09910</name>
</gene>
<accession>A0A3L6SM29</accession>
<dbReference type="Proteomes" id="UP000275267">
    <property type="component" value="Unassembled WGS sequence"/>
</dbReference>
<proteinExistence type="predicted"/>
<keyword evidence="2" id="KW-1185">Reference proteome</keyword>
<organism evidence="1 2">
    <name type="scientific">Panicum miliaceum</name>
    <name type="common">Proso millet</name>
    <name type="synonym">Broomcorn millet</name>
    <dbReference type="NCBI Taxonomy" id="4540"/>
    <lineage>
        <taxon>Eukaryota</taxon>
        <taxon>Viridiplantae</taxon>
        <taxon>Streptophyta</taxon>
        <taxon>Embryophyta</taxon>
        <taxon>Tracheophyta</taxon>
        <taxon>Spermatophyta</taxon>
        <taxon>Magnoliopsida</taxon>
        <taxon>Liliopsida</taxon>
        <taxon>Poales</taxon>
        <taxon>Poaceae</taxon>
        <taxon>PACMAD clade</taxon>
        <taxon>Panicoideae</taxon>
        <taxon>Panicodae</taxon>
        <taxon>Paniceae</taxon>
        <taxon>Panicinae</taxon>
        <taxon>Panicum</taxon>
        <taxon>Panicum sect. Panicum</taxon>
    </lineage>
</organism>
<dbReference type="PANTHER" id="PTHR31286">
    <property type="entry name" value="GLYCINE-RICH CELL WALL STRUCTURAL PROTEIN 1.8-LIKE"/>
    <property type="match status" value="1"/>
</dbReference>
<evidence type="ECO:0000313" key="2">
    <source>
        <dbReference type="Proteomes" id="UP000275267"/>
    </source>
</evidence>
<evidence type="ECO:0000313" key="1">
    <source>
        <dbReference type="EMBL" id="RLN23702.1"/>
    </source>
</evidence>
<sequence length="278" mass="31181">MDGVEGLMRNLQLSVVEKKGLRIGSKGKATEANGDQVQALGKVSSEKLIHAEMVEQALGRVWCPIKGIECRSLGENKFLIIFLQESGKRKALDEGSWMISKDLLVAADVDRRKALDEIEFVLVPIWIQIMNLPIGLMNNDTGMTIGQEVGELMMMDLEDGDVPICCFLRVRVRLDIRKLLMRGVTVEDGEGYVLFSSRRGRFNNLTNLCVSSLNGGDLKGRLGGVVDGDPILRWVKDDLMNQVVNGYQMAHAALRHRGRRVVMMEGREVEERRGRKMR</sequence>
<protein>
    <submittedName>
        <fullName evidence="1">Uncharacterized protein</fullName>
    </submittedName>
</protein>
<dbReference type="OrthoDB" id="682893at2759"/>
<dbReference type="STRING" id="4540.A0A3L6SM29"/>
<comment type="caution">
    <text evidence="1">The sequence shown here is derived from an EMBL/GenBank/DDBJ whole genome shotgun (WGS) entry which is preliminary data.</text>
</comment>